<accession>A0ABQ8SCY2</accession>
<keyword evidence="1" id="KW-0732">Signal</keyword>
<name>A0ABQ8SCY2_PERAM</name>
<gene>
    <name evidence="2" type="ORF">ANN_20412</name>
</gene>
<evidence type="ECO:0008006" key="4">
    <source>
        <dbReference type="Google" id="ProtNLM"/>
    </source>
</evidence>
<feature type="chain" id="PRO_5045950680" description="Secreted protein" evidence="1">
    <location>
        <begin position="29"/>
        <end position="151"/>
    </location>
</feature>
<dbReference type="Proteomes" id="UP001148838">
    <property type="component" value="Unassembled WGS sequence"/>
</dbReference>
<keyword evidence="3" id="KW-1185">Reference proteome</keyword>
<protein>
    <recommendedName>
        <fullName evidence="4">Secreted protein</fullName>
    </recommendedName>
</protein>
<proteinExistence type="predicted"/>
<sequence length="151" mass="17306">MVWAKHALGLRVLAILMVSTRFISLQNAGGFGSEFNNIIFREKYNVREIKIKHLILKHPEPMFLSQSESPSFTTIQKNRTLADRLKVSCHFVASFERSALRKTLPLLMGDVPFTIHEVKHHSIGTRQQPTMRVLAAFDQIRHRLITTVTTV</sequence>
<reference evidence="2 3" key="1">
    <citation type="journal article" date="2022" name="Allergy">
        <title>Genome assembly and annotation of Periplaneta americana reveal a comprehensive cockroach allergen profile.</title>
        <authorList>
            <person name="Wang L."/>
            <person name="Xiong Q."/>
            <person name="Saelim N."/>
            <person name="Wang L."/>
            <person name="Nong W."/>
            <person name="Wan A.T."/>
            <person name="Shi M."/>
            <person name="Liu X."/>
            <person name="Cao Q."/>
            <person name="Hui J.H.L."/>
            <person name="Sookrung N."/>
            <person name="Leung T.F."/>
            <person name="Tungtrongchitr A."/>
            <person name="Tsui S.K.W."/>
        </authorList>
    </citation>
    <scope>NUCLEOTIDE SEQUENCE [LARGE SCALE GENOMIC DNA]</scope>
    <source>
        <strain evidence="2">PWHHKU_190912</strain>
    </source>
</reference>
<evidence type="ECO:0000313" key="2">
    <source>
        <dbReference type="EMBL" id="KAJ4431807.1"/>
    </source>
</evidence>
<organism evidence="2 3">
    <name type="scientific">Periplaneta americana</name>
    <name type="common">American cockroach</name>
    <name type="synonym">Blatta americana</name>
    <dbReference type="NCBI Taxonomy" id="6978"/>
    <lineage>
        <taxon>Eukaryota</taxon>
        <taxon>Metazoa</taxon>
        <taxon>Ecdysozoa</taxon>
        <taxon>Arthropoda</taxon>
        <taxon>Hexapoda</taxon>
        <taxon>Insecta</taxon>
        <taxon>Pterygota</taxon>
        <taxon>Neoptera</taxon>
        <taxon>Polyneoptera</taxon>
        <taxon>Dictyoptera</taxon>
        <taxon>Blattodea</taxon>
        <taxon>Blattoidea</taxon>
        <taxon>Blattidae</taxon>
        <taxon>Blattinae</taxon>
        <taxon>Periplaneta</taxon>
    </lineage>
</organism>
<dbReference type="EMBL" id="JAJSOF020000029">
    <property type="protein sequence ID" value="KAJ4431807.1"/>
    <property type="molecule type" value="Genomic_DNA"/>
</dbReference>
<evidence type="ECO:0000256" key="1">
    <source>
        <dbReference type="SAM" id="SignalP"/>
    </source>
</evidence>
<comment type="caution">
    <text evidence="2">The sequence shown here is derived from an EMBL/GenBank/DDBJ whole genome shotgun (WGS) entry which is preliminary data.</text>
</comment>
<evidence type="ECO:0000313" key="3">
    <source>
        <dbReference type="Proteomes" id="UP001148838"/>
    </source>
</evidence>
<feature type="signal peptide" evidence="1">
    <location>
        <begin position="1"/>
        <end position="28"/>
    </location>
</feature>